<dbReference type="EMBL" id="BAABGY010000002">
    <property type="protein sequence ID" value="GAA4321215.1"/>
    <property type="molecule type" value="Genomic_DNA"/>
</dbReference>
<organism evidence="2 3">
    <name type="scientific">Flaviaesturariibacter amylovorans</name>
    <dbReference type="NCBI Taxonomy" id="1084520"/>
    <lineage>
        <taxon>Bacteria</taxon>
        <taxon>Pseudomonadati</taxon>
        <taxon>Bacteroidota</taxon>
        <taxon>Chitinophagia</taxon>
        <taxon>Chitinophagales</taxon>
        <taxon>Chitinophagaceae</taxon>
        <taxon>Flaviaestuariibacter</taxon>
    </lineage>
</organism>
<evidence type="ECO:0000256" key="1">
    <source>
        <dbReference type="SAM" id="SignalP"/>
    </source>
</evidence>
<dbReference type="Proteomes" id="UP001501725">
    <property type="component" value="Unassembled WGS sequence"/>
</dbReference>
<accession>A0ABP8GBY5</accession>
<proteinExistence type="predicted"/>
<evidence type="ECO:0000313" key="3">
    <source>
        <dbReference type="Proteomes" id="UP001501725"/>
    </source>
</evidence>
<name>A0ABP8GBY5_9BACT</name>
<comment type="caution">
    <text evidence="2">The sequence shown here is derived from an EMBL/GenBank/DDBJ whole genome shotgun (WGS) entry which is preliminary data.</text>
</comment>
<feature type="chain" id="PRO_5047162161" evidence="1">
    <location>
        <begin position="24"/>
        <end position="140"/>
    </location>
</feature>
<gene>
    <name evidence="2" type="ORF">GCM10023184_06850</name>
</gene>
<sequence length="140" mass="16749">MKTMKRFLYITCFLISLGLPAAAQEGPGGPGGRVRERMREYLQNRLSLSRSEADRFAPVFLNYFNELRSINQQFRGDRLVLQQKIVDLRLRYREQFKPIMGEKRSNDVFIYEHDFVDEVKRIREERLQNRFDGDRPGKRF</sequence>
<keyword evidence="3" id="KW-1185">Reference proteome</keyword>
<reference evidence="3" key="1">
    <citation type="journal article" date="2019" name="Int. J. Syst. Evol. Microbiol.">
        <title>The Global Catalogue of Microorganisms (GCM) 10K type strain sequencing project: providing services to taxonomists for standard genome sequencing and annotation.</title>
        <authorList>
            <consortium name="The Broad Institute Genomics Platform"/>
            <consortium name="The Broad Institute Genome Sequencing Center for Infectious Disease"/>
            <person name="Wu L."/>
            <person name="Ma J."/>
        </authorList>
    </citation>
    <scope>NUCLEOTIDE SEQUENCE [LARGE SCALE GENOMIC DNA]</scope>
    <source>
        <strain evidence="3">JCM 17919</strain>
    </source>
</reference>
<protein>
    <submittedName>
        <fullName evidence="2">Uncharacterized protein</fullName>
    </submittedName>
</protein>
<keyword evidence="1" id="KW-0732">Signal</keyword>
<evidence type="ECO:0000313" key="2">
    <source>
        <dbReference type="EMBL" id="GAA4321215.1"/>
    </source>
</evidence>
<feature type="signal peptide" evidence="1">
    <location>
        <begin position="1"/>
        <end position="23"/>
    </location>
</feature>